<dbReference type="EMBL" id="CM003381">
    <property type="protein sequence ID" value="KOM58199.1"/>
    <property type="molecule type" value="Genomic_DNA"/>
</dbReference>
<reference evidence="2" key="1">
    <citation type="journal article" date="2015" name="Proc. Natl. Acad. Sci. U.S.A.">
        <title>Genome sequencing of adzuki bean (Vigna angularis) provides insight into high starch and low fat accumulation and domestication.</title>
        <authorList>
            <person name="Yang K."/>
            <person name="Tian Z."/>
            <person name="Chen C."/>
            <person name="Luo L."/>
            <person name="Zhao B."/>
            <person name="Wang Z."/>
            <person name="Yu L."/>
            <person name="Li Y."/>
            <person name="Sun Y."/>
            <person name="Li W."/>
            <person name="Chen Y."/>
            <person name="Li Y."/>
            <person name="Zhang Y."/>
            <person name="Ai D."/>
            <person name="Zhao J."/>
            <person name="Shang C."/>
            <person name="Ma Y."/>
            <person name="Wu B."/>
            <person name="Wang M."/>
            <person name="Gao L."/>
            <person name="Sun D."/>
            <person name="Zhang P."/>
            <person name="Guo F."/>
            <person name="Wang W."/>
            <person name="Li Y."/>
            <person name="Wang J."/>
            <person name="Varshney R.K."/>
            <person name="Wang J."/>
            <person name="Ling H.Q."/>
            <person name="Wan P."/>
        </authorList>
    </citation>
    <scope>NUCLEOTIDE SEQUENCE</scope>
    <source>
        <strain evidence="2">cv. Jingnong 6</strain>
    </source>
</reference>
<dbReference type="Gramene" id="KOM58199">
    <property type="protein sequence ID" value="KOM58199"/>
    <property type="gene ID" value="LR48_Vigan11g123300"/>
</dbReference>
<accession>A0A0L9VTV2</accession>
<organism evidence="1 2">
    <name type="scientific">Phaseolus angularis</name>
    <name type="common">Azuki bean</name>
    <name type="synonym">Vigna angularis</name>
    <dbReference type="NCBI Taxonomy" id="3914"/>
    <lineage>
        <taxon>Eukaryota</taxon>
        <taxon>Viridiplantae</taxon>
        <taxon>Streptophyta</taxon>
        <taxon>Embryophyta</taxon>
        <taxon>Tracheophyta</taxon>
        <taxon>Spermatophyta</taxon>
        <taxon>Magnoliopsida</taxon>
        <taxon>eudicotyledons</taxon>
        <taxon>Gunneridae</taxon>
        <taxon>Pentapetalae</taxon>
        <taxon>rosids</taxon>
        <taxon>fabids</taxon>
        <taxon>Fabales</taxon>
        <taxon>Fabaceae</taxon>
        <taxon>Papilionoideae</taxon>
        <taxon>50 kb inversion clade</taxon>
        <taxon>NPAAA clade</taxon>
        <taxon>indigoferoid/millettioid clade</taxon>
        <taxon>Phaseoleae</taxon>
        <taxon>Vigna</taxon>
    </lineage>
</organism>
<sequence length="109" mass="12217">MLLEILLHPETLISSKDATDKGVEIQIDTAREWDGVIRTPPPPVVGYEWARHETEHPMRVISWAKSALTPDELDAVSQLDQLPQKTSSWMLIGFLGSHTLCTKVFGKLP</sequence>
<gene>
    <name evidence="1" type="ORF">LR48_Vigan11g123300</name>
</gene>
<evidence type="ECO:0000313" key="2">
    <source>
        <dbReference type="Proteomes" id="UP000053144"/>
    </source>
</evidence>
<protein>
    <submittedName>
        <fullName evidence="1">Uncharacterized protein</fullName>
    </submittedName>
</protein>
<dbReference type="Proteomes" id="UP000053144">
    <property type="component" value="Chromosome 11"/>
</dbReference>
<name>A0A0L9VTV2_PHAAN</name>
<proteinExistence type="predicted"/>
<dbReference type="AlphaFoldDB" id="A0A0L9VTV2"/>
<evidence type="ECO:0000313" key="1">
    <source>
        <dbReference type="EMBL" id="KOM58199.1"/>
    </source>
</evidence>